<dbReference type="OrthoDB" id="8238511at2"/>
<dbReference type="EMBL" id="LJYG01000062">
    <property type="protein sequence ID" value="KRQ12594.1"/>
    <property type="molecule type" value="Genomic_DNA"/>
</dbReference>
<proteinExistence type="predicted"/>
<comment type="caution">
    <text evidence="1">The sequence shown here is derived from an EMBL/GenBank/DDBJ whole genome shotgun (WGS) entry which is preliminary data.</text>
</comment>
<evidence type="ECO:0000313" key="1">
    <source>
        <dbReference type="EMBL" id="KRQ12594.1"/>
    </source>
</evidence>
<keyword evidence="2" id="KW-1185">Reference proteome</keyword>
<evidence type="ECO:0000313" key="2">
    <source>
        <dbReference type="Proteomes" id="UP000051936"/>
    </source>
</evidence>
<protein>
    <submittedName>
        <fullName evidence="1">Uncharacterized protein</fullName>
    </submittedName>
</protein>
<name>A0A0R3DZR4_9BRAD</name>
<sequence>MSIEFVGDIEWDGKALCARVATGFGEVLCRVPRETIHALPVYSDAIEREIRSQRHAIMERLAPALRAKLAIADRDRAIELLPSEVH</sequence>
<organism evidence="1 2">
    <name type="scientific">Bradyrhizobium manausense</name>
    <dbReference type="NCBI Taxonomy" id="989370"/>
    <lineage>
        <taxon>Bacteria</taxon>
        <taxon>Pseudomonadati</taxon>
        <taxon>Pseudomonadota</taxon>
        <taxon>Alphaproteobacteria</taxon>
        <taxon>Hyphomicrobiales</taxon>
        <taxon>Nitrobacteraceae</taxon>
        <taxon>Bradyrhizobium</taxon>
    </lineage>
</organism>
<accession>A0A0R3DZR4</accession>
<reference evidence="1 2" key="1">
    <citation type="submission" date="2015-09" db="EMBL/GenBank/DDBJ databases">
        <title>Draft Genome Sequence of Bradyrhizobium manausense Strain BR 3351T, a Novel Symbiotic Nitrogen-Fixing Alphaproteobacterium Isolated from Brazilian Amazon Rain Forest.</title>
        <authorList>
            <person name="De Araujo J.L."/>
            <person name="Zilli J.E."/>
        </authorList>
    </citation>
    <scope>NUCLEOTIDE SEQUENCE [LARGE SCALE GENOMIC DNA]</scope>
    <source>
        <strain evidence="1 2">BR3351</strain>
    </source>
</reference>
<dbReference type="AlphaFoldDB" id="A0A0R3DZR4"/>
<dbReference type="RefSeq" id="WP_057747575.1">
    <property type="nucleotide sequence ID" value="NZ_LJYG01000062.1"/>
</dbReference>
<dbReference type="Proteomes" id="UP000051936">
    <property type="component" value="Unassembled WGS sequence"/>
</dbReference>
<dbReference type="STRING" id="989370.AOQ71_15695"/>
<gene>
    <name evidence="1" type="ORF">AOQ71_15695</name>
</gene>